<dbReference type="InterPro" id="IPR043502">
    <property type="entry name" value="DNA/RNA_pol_sf"/>
</dbReference>
<evidence type="ECO:0000259" key="14">
    <source>
        <dbReference type="Pfam" id="PF21999"/>
    </source>
</evidence>
<dbReference type="PANTHER" id="PTHR11076">
    <property type="entry name" value="DNA REPAIR POLYMERASE UMUC / TRANSFERASE FAMILY MEMBER"/>
    <property type="match status" value="1"/>
</dbReference>
<keyword evidence="3" id="KW-0515">Mutator protein</keyword>
<comment type="catalytic activity">
    <reaction evidence="12">
        <text>DNA(n) + a 2'-deoxyribonucleoside 5'-triphosphate = DNA(n+1) + diphosphate</text>
        <dbReference type="Rhea" id="RHEA:22508"/>
        <dbReference type="Rhea" id="RHEA-COMP:17339"/>
        <dbReference type="Rhea" id="RHEA-COMP:17340"/>
        <dbReference type="ChEBI" id="CHEBI:33019"/>
        <dbReference type="ChEBI" id="CHEBI:61560"/>
        <dbReference type="ChEBI" id="CHEBI:173112"/>
        <dbReference type="EC" id="2.7.7.7"/>
    </reaction>
</comment>
<dbReference type="PANTHER" id="PTHR11076:SF33">
    <property type="entry name" value="DNA POLYMERASE KAPPA"/>
    <property type="match status" value="1"/>
</dbReference>
<dbReference type="SUPFAM" id="SSF56672">
    <property type="entry name" value="DNA/RNA polymerases"/>
    <property type="match status" value="1"/>
</dbReference>
<accession>X0ZTT6</accession>
<keyword evidence="11" id="KW-0234">DNA repair</keyword>
<keyword evidence="9" id="KW-0460">Magnesium</keyword>
<evidence type="ECO:0000256" key="9">
    <source>
        <dbReference type="ARBA" id="ARBA00022842"/>
    </source>
</evidence>
<sequence>VGKVTEKALKSKGINTIGQLRKAPADILQSIFGDQTPHMLRLAQGVDNREVESSKEAKSISSEQTFATDITDKNILLNVLLNQVEDVAQRLRTNDFKARTITLKLRYDDFRTVTRSNTFDHPTNTTKTLWQEAEAIFLKWHKKSSGALRLLGFGASGLQEAGSGQHQLFSEPDHDKQKRLDEAFDRIREKFGHDALRRGK</sequence>
<comment type="similarity">
    <text evidence="1">Belongs to the DNA polymerase type-Y family.</text>
</comment>
<evidence type="ECO:0000256" key="12">
    <source>
        <dbReference type="ARBA" id="ARBA00049244"/>
    </source>
</evidence>
<dbReference type="AlphaFoldDB" id="X0ZTT6"/>
<keyword evidence="8" id="KW-0227">DNA damage</keyword>
<evidence type="ECO:0000256" key="2">
    <source>
        <dbReference type="ARBA" id="ARBA00012417"/>
    </source>
</evidence>
<evidence type="ECO:0000256" key="1">
    <source>
        <dbReference type="ARBA" id="ARBA00010945"/>
    </source>
</evidence>
<keyword evidence="5" id="KW-0548">Nucleotidyltransferase</keyword>
<dbReference type="GO" id="GO:0042276">
    <property type="term" value="P:error-prone translesion synthesis"/>
    <property type="evidence" value="ECO:0007669"/>
    <property type="project" value="TreeGrafter"/>
</dbReference>
<keyword evidence="6" id="KW-0235">DNA replication</keyword>
<evidence type="ECO:0000256" key="10">
    <source>
        <dbReference type="ARBA" id="ARBA00022932"/>
    </source>
</evidence>
<evidence type="ECO:0000256" key="11">
    <source>
        <dbReference type="ARBA" id="ARBA00023204"/>
    </source>
</evidence>
<name>X0ZTT6_9ZZZZ</name>
<evidence type="ECO:0000256" key="5">
    <source>
        <dbReference type="ARBA" id="ARBA00022695"/>
    </source>
</evidence>
<feature type="domain" description="DNA polymerase IV/DNA polymerase iota-like thumb" evidence="14">
    <location>
        <begin position="1"/>
        <end position="47"/>
    </location>
</feature>
<dbReference type="EMBL" id="BARS01053447">
    <property type="protein sequence ID" value="GAG51596.1"/>
    <property type="molecule type" value="Genomic_DNA"/>
</dbReference>
<evidence type="ECO:0000256" key="3">
    <source>
        <dbReference type="ARBA" id="ARBA00022457"/>
    </source>
</evidence>
<dbReference type="FunFam" id="3.30.1490.100:FF:000004">
    <property type="entry name" value="DNA polymerase IV"/>
    <property type="match status" value="1"/>
</dbReference>
<dbReference type="GO" id="GO:0005829">
    <property type="term" value="C:cytosol"/>
    <property type="evidence" value="ECO:0007669"/>
    <property type="project" value="TreeGrafter"/>
</dbReference>
<dbReference type="GO" id="GO:0046872">
    <property type="term" value="F:metal ion binding"/>
    <property type="evidence" value="ECO:0007669"/>
    <property type="project" value="UniProtKB-KW"/>
</dbReference>
<feature type="domain" description="DNA polymerase Y-family little finger" evidence="13">
    <location>
        <begin position="58"/>
        <end position="168"/>
    </location>
</feature>
<evidence type="ECO:0000256" key="6">
    <source>
        <dbReference type="ARBA" id="ARBA00022705"/>
    </source>
</evidence>
<evidence type="ECO:0000259" key="13">
    <source>
        <dbReference type="Pfam" id="PF11799"/>
    </source>
</evidence>
<dbReference type="InterPro" id="IPR036775">
    <property type="entry name" value="DNA_pol_Y-fam_lit_finger_sf"/>
</dbReference>
<dbReference type="Pfam" id="PF21999">
    <property type="entry name" value="IMS_HHH_1"/>
    <property type="match status" value="1"/>
</dbReference>
<evidence type="ECO:0000256" key="8">
    <source>
        <dbReference type="ARBA" id="ARBA00022763"/>
    </source>
</evidence>
<dbReference type="InterPro" id="IPR050116">
    <property type="entry name" value="DNA_polymerase-Y"/>
</dbReference>
<dbReference type="Gene3D" id="3.30.1490.100">
    <property type="entry name" value="DNA polymerase, Y-family, little finger domain"/>
    <property type="match status" value="1"/>
</dbReference>
<keyword evidence="7" id="KW-0479">Metal-binding</keyword>
<organism evidence="15">
    <name type="scientific">marine sediment metagenome</name>
    <dbReference type="NCBI Taxonomy" id="412755"/>
    <lineage>
        <taxon>unclassified sequences</taxon>
        <taxon>metagenomes</taxon>
        <taxon>ecological metagenomes</taxon>
    </lineage>
</organism>
<evidence type="ECO:0000256" key="7">
    <source>
        <dbReference type="ARBA" id="ARBA00022723"/>
    </source>
</evidence>
<dbReference type="Pfam" id="PF11799">
    <property type="entry name" value="IMS_C"/>
    <property type="match status" value="1"/>
</dbReference>
<dbReference type="Gene3D" id="1.10.150.20">
    <property type="entry name" value="5' to 3' exonuclease, C-terminal subdomain"/>
    <property type="match status" value="1"/>
</dbReference>
<dbReference type="GO" id="GO:0006260">
    <property type="term" value="P:DNA replication"/>
    <property type="evidence" value="ECO:0007669"/>
    <property type="project" value="UniProtKB-KW"/>
</dbReference>
<dbReference type="GO" id="GO:0006281">
    <property type="term" value="P:DNA repair"/>
    <property type="evidence" value="ECO:0007669"/>
    <property type="project" value="UniProtKB-KW"/>
</dbReference>
<protein>
    <recommendedName>
        <fullName evidence="2">DNA-directed DNA polymerase</fullName>
        <ecNumber evidence="2">2.7.7.7</ecNumber>
    </recommendedName>
</protein>
<reference evidence="15" key="1">
    <citation type="journal article" date="2014" name="Front. Microbiol.">
        <title>High frequency of phylogenetically diverse reductive dehalogenase-homologous genes in deep subseafloor sedimentary metagenomes.</title>
        <authorList>
            <person name="Kawai M."/>
            <person name="Futagami T."/>
            <person name="Toyoda A."/>
            <person name="Takaki Y."/>
            <person name="Nishi S."/>
            <person name="Hori S."/>
            <person name="Arai W."/>
            <person name="Tsubouchi T."/>
            <person name="Morono Y."/>
            <person name="Uchiyama I."/>
            <person name="Ito T."/>
            <person name="Fujiyama A."/>
            <person name="Inagaki F."/>
            <person name="Takami H."/>
        </authorList>
    </citation>
    <scope>NUCLEOTIDE SEQUENCE</scope>
    <source>
        <strain evidence="15">Expedition CK06-06</strain>
    </source>
</reference>
<dbReference type="InterPro" id="IPR053848">
    <property type="entry name" value="IMS_HHH_1"/>
</dbReference>
<dbReference type="SUPFAM" id="SSF100879">
    <property type="entry name" value="Lesion bypass DNA polymerase (Y-family), little finger domain"/>
    <property type="match status" value="1"/>
</dbReference>
<dbReference type="EC" id="2.7.7.7" evidence="2"/>
<feature type="non-terminal residue" evidence="15">
    <location>
        <position position="1"/>
    </location>
</feature>
<proteinExistence type="inferred from homology"/>
<dbReference type="GO" id="GO:0009432">
    <property type="term" value="P:SOS response"/>
    <property type="evidence" value="ECO:0007669"/>
    <property type="project" value="TreeGrafter"/>
</dbReference>
<dbReference type="InterPro" id="IPR017961">
    <property type="entry name" value="DNA_pol_Y-fam_little_finger"/>
</dbReference>
<keyword evidence="10" id="KW-0239">DNA-directed DNA polymerase</keyword>
<evidence type="ECO:0000256" key="4">
    <source>
        <dbReference type="ARBA" id="ARBA00022679"/>
    </source>
</evidence>
<gene>
    <name evidence="15" type="ORF">S01H1_79302</name>
</gene>
<dbReference type="GO" id="GO:0003684">
    <property type="term" value="F:damaged DNA binding"/>
    <property type="evidence" value="ECO:0007669"/>
    <property type="project" value="InterPro"/>
</dbReference>
<comment type="caution">
    <text evidence="15">The sequence shown here is derived from an EMBL/GenBank/DDBJ whole genome shotgun (WGS) entry which is preliminary data.</text>
</comment>
<dbReference type="GO" id="GO:0003887">
    <property type="term" value="F:DNA-directed DNA polymerase activity"/>
    <property type="evidence" value="ECO:0007669"/>
    <property type="project" value="UniProtKB-KW"/>
</dbReference>
<keyword evidence="4" id="KW-0808">Transferase</keyword>
<evidence type="ECO:0000313" key="15">
    <source>
        <dbReference type="EMBL" id="GAG51596.1"/>
    </source>
</evidence>